<sequence length="406" mass="43321">MTLPTKKSRSLARAALAMSIVCGGCGAAPEEAAGEPATTTAGRTVTFEEFLGTVHQEADGRYIYDGDMPAYSMGELRQAWERMYPPNGALTAFPYNAYTDDVWPASTKLNITYCISNGFGTNKQAVISAMSAAGSAWAAKALVNFVYVPSQDANCTSANTNVEFDVNFATSTDTLASSFQPLTPRPQRTLYIYSVAFNPGTGWPLSGLLMHELGHVLGFSHEFRQPGASCTEGGGGRPITPYDSGSIMMYPWCGGSNTSTLSQSDMEGATQQYGSRVWTNAVSPGGCGAFPGGKGLDRGQTLSSCNQRFYLQHLPNGNLHLVKVDYTPTGSIHTEYWSSGTANQAGYGMYMQTDGNLVIYTGLGRAIWNTNTWGNPGSYLAVQNDGNLVIYSPSGQPLWNTGTGGQ</sequence>
<accession>A0ABX7P9K9</accession>
<name>A0ABX7P9K9_9BACT</name>
<reference evidence="3 4" key="1">
    <citation type="submission" date="2021-02" db="EMBL/GenBank/DDBJ databases">
        <title>De Novo genome assembly of isolated myxobacteria.</title>
        <authorList>
            <person name="Stevens D.C."/>
        </authorList>
    </citation>
    <scope>NUCLEOTIDE SEQUENCE [LARGE SCALE GENOMIC DNA]</scope>
    <source>
        <strain evidence="4">SCPEA02</strain>
    </source>
</reference>
<gene>
    <name evidence="3" type="ORF">JY651_20515</name>
</gene>
<dbReference type="CDD" id="cd00028">
    <property type="entry name" value="B_lectin"/>
    <property type="match status" value="1"/>
</dbReference>
<dbReference type="SMART" id="SM00108">
    <property type="entry name" value="B_lectin"/>
    <property type="match status" value="1"/>
</dbReference>
<dbReference type="InterPro" id="IPR036426">
    <property type="entry name" value="Bulb-type_lectin_dom_sf"/>
</dbReference>
<dbReference type="SUPFAM" id="SSF55486">
    <property type="entry name" value="Metalloproteases ('zincins'), catalytic domain"/>
    <property type="match status" value="1"/>
</dbReference>
<proteinExistence type="predicted"/>
<dbReference type="Gene3D" id="3.40.390.10">
    <property type="entry name" value="Collagenase (Catalytic Domain)"/>
    <property type="match status" value="1"/>
</dbReference>
<keyword evidence="4" id="KW-1185">Reference proteome</keyword>
<dbReference type="Gene3D" id="2.90.10.10">
    <property type="entry name" value="Bulb-type lectin domain"/>
    <property type="match status" value="2"/>
</dbReference>
<dbReference type="Proteomes" id="UP000662747">
    <property type="component" value="Chromosome"/>
</dbReference>
<dbReference type="SUPFAM" id="SSF51110">
    <property type="entry name" value="alpha-D-mannose-specific plant lectins"/>
    <property type="match status" value="1"/>
</dbReference>
<dbReference type="EMBL" id="CP071090">
    <property type="protein sequence ID" value="QSQ27146.1"/>
    <property type="molecule type" value="Genomic_DNA"/>
</dbReference>
<evidence type="ECO:0000259" key="2">
    <source>
        <dbReference type="PROSITE" id="PS50927"/>
    </source>
</evidence>
<dbReference type="InterPro" id="IPR024079">
    <property type="entry name" value="MetalloPept_cat_dom_sf"/>
</dbReference>
<protein>
    <recommendedName>
        <fullName evidence="2">Bulb-type lectin domain-containing protein</fullName>
    </recommendedName>
</protein>
<keyword evidence="1" id="KW-0732">Signal</keyword>
<evidence type="ECO:0000313" key="4">
    <source>
        <dbReference type="Proteomes" id="UP000662747"/>
    </source>
</evidence>
<feature type="chain" id="PRO_5045069083" description="Bulb-type lectin domain-containing protein" evidence="1">
    <location>
        <begin position="28"/>
        <end position="406"/>
    </location>
</feature>
<feature type="domain" description="Bulb-type lectin" evidence="2">
    <location>
        <begin position="287"/>
        <end position="403"/>
    </location>
</feature>
<evidence type="ECO:0000313" key="3">
    <source>
        <dbReference type="EMBL" id="QSQ27146.1"/>
    </source>
</evidence>
<dbReference type="RefSeq" id="WP_206728673.1">
    <property type="nucleotide sequence ID" value="NZ_CP071090.1"/>
</dbReference>
<dbReference type="InterPro" id="IPR001480">
    <property type="entry name" value="Bulb-type_lectin_dom"/>
</dbReference>
<evidence type="ECO:0000256" key="1">
    <source>
        <dbReference type="SAM" id="SignalP"/>
    </source>
</evidence>
<organism evidence="3 4">
    <name type="scientific">Pyxidicoccus parkwayensis</name>
    <dbReference type="NCBI Taxonomy" id="2813578"/>
    <lineage>
        <taxon>Bacteria</taxon>
        <taxon>Pseudomonadati</taxon>
        <taxon>Myxococcota</taxon>
        <taxon>Myxococcia</taxon>
        <taxon>Myxococcales</taxon>
        <taxon>Cystobacterineae</taxon>
        <taxon>Myxococcaceae</taxon>
        <taxon>Pyxidicoccus</taxon>
    </lineage>
</organism>
<feature type="signal peptide" evidence="1">
    <location>
        <begin position="1"/>
        <end position="27"/>
    </location>
</feature>
<dbReference type="PROSITE" id="PS50927">
    <property type="entry name" value="BULB_LECTIN"/>
    <property type="match status" value="1"/>
</dbReference>